<dbReference type="Proteomes" id="UP000195787">
    <property type="component" value="Unassembled WGS sequence"/>
</dbReference>
<accession>A0A1R4G695</accession>
<dbReference type="InterPro" id="IPR008880">
    <property type="entry name" value="Trigger_fac_C"/>
</dbReference>
<feature type="coiled-coil region" evidence="12">
    <location>
        <begin position="247"/>
        <end position="274"/>
    </location>
</feature>
<feature type="region of interest" description="Disordered" evidence="13">
    <location>
        <begin position="414"/>
        <end position="436"/>
    </location>
</feature>
<evidence type="ECO:0000256" key="11">
    <source>
        <dbReference type="HAMAP-Rule" id="MF_00303"/>
    </source>
</evidence>
<evidence type="ECO:0000256" key="13">
    <source>
        <dbReference type="SAM" id="MobiDB-lite"/>
    </source>
</evidence>
<evidence type="ECO:0000256" key="4">
    <source>
        <dbReference type="ARBA" id="ARBA00016902"/>
    </source>
</evidence>
<comment type="function">
    <text evidence="11">Involved in protein export. Acts as a chaperone by maintaining the newly synthesized protein in an open conformation. Functions as a peptidyl-prolyl cis-trans isomerase.</text>
</comment>
<dbReference type="InterPro" id="IPR036611">
    <property type="entry name" value="Trigger_fac_ribosome-bd_sf"/>
</dbReference>
<evidence type="ECO:0000256" key="6">
    <source>
        <dbReference type="ARBA" id="ARBA00023110"/>
    </source>
</evidence>
<dbReference type="GO" id="GO:0043335">
    <property type="term" value="P:protein unfolding"/>
    <property type="evidence" value="ECO:0007669"/>
    <property type="project" value="TreeGrafter"/>
</dbReference>
<dbReference type="GO" id="GO:0003755">
    <property type="term" value="F:peptidyl-prolyl cis-trans isomerase activity"/>
    <property type="evidence" value="ECO:0007669"/>
    <property type="project" value="UniProtKB-UniRule"/>
</dbReference>
<dbReference type="Gene3D" id="3.10.50.40">
    <property type="match status" value="1"/>
</dbReference>
<dbReference type="OrthoDB" id="9767721at2"/>
<dbReference type="GO" id="GO:0043022">
    <property type="term" value="F:ribosome binding"/>
    <property type="evidence" value="ECO:0007669"/>
    <property type="project" value="TreeGrafter"/>
</dbReference>
<dbReference type="InterPro" id="IPR046357">
    <property type="entry name" value="PPIase_dom_sf"/>
</dbReference>
<comment type="subcellular location">
    <subcellularLocation>
        <location evidence="11">Cytoplasm</location>
    </subcellularLocation>
    <text evidence="11">About half TF is bound to the ribosome near the polypeptide exit tunnel while the other half is free in the cytoplasm.</text>
</comment>
<keyword evidence="8 11" id="KW-0413">Isomerase</keyword>
<keyword evidence="11" id="KW-0963">Cytoplasm</keyword>
<dbReference type="Gene3D" id="3.30.70.1050">
    <property type="entry name" value="Trigger factor ribosome-binding domain"/>
    <property type="match status" value="1"/>
</dbReference>
<dbReference type="SUPFAM" id="SSF109998">
    <property type="entry name" value="Triger factor/SurA peptide-binding domain-like"/>
    <property type="match status" value="1"/>
</dbReference>
<keyword evidence="7 11" id="KW-0143">Chaperone</keyword>
<proteinExistence type="inferred from homology"/>
<reference evidence="16 17" key="1">
    <citation type="submission" date="2017-02" db="EMBL/GenBank/DDBJ databases">
        <authorList>
            <person name="Peterson S.W."/>
        </authorList>
    </citation>
    <scope>NUCLEOTIDE SEQUENCE [LARGE SCALE GENOMIC DNA]</scope>
    <source>
        <strain evidence="16 17">LMG 22410</strain>
    </source>
</reference>
<sequence length="436" mass="47915">MKTEVEKIDETRVKLSIFVEPSELKPYMDEAYQAIAEQVAVPGFRKGKVPAPIIDQRVGREAVISEAVNAGLDDFYRQGVEEADVRPIGRPAADIAEVPDAKTLEGSLKIVVEVDVRPEFELPALEGRKVTVDAAEVTDAEIDTELDELRGRFGTLVTVDRPAAKGDFLQLDLTATIDGAVVDNASGISYELGSGELLDGIDDAVETLTADEETTFSSTLVGGDHAGKEAEVSVKVLAVKERELPEADDDFAQMASAQDTLAELRDELKQQVSRRKSFGQADEARKKLQDDLVEESGIPTPTKMIEDEVHRHLEGEGRLEDDVHRAEVAEQTETVIKSQILFDRIAEEKSLEVTNEELTQYIVQMASQYGMPPQDLVETLQQNGQMNVVMADLLRGKTLSYVLSKSTVVDSEGNEIDMSDFVPDFDAKSEEQTEEA</sequence>
<dbReference type="SUPFAM" id="SSF102735">
    <property type="entry name" value="Trigger factor ribosome-binding domain"/>
    <property type="match status" value="1"/>
</dbReference>
<dbReference type="GO" id="GO:0051083">
    <property type="term" value="P:'de novo' cotranslational protein folding"/>
    <property type="evidence" value="ECO:0007669"/>
    <property type="project" value="TreeGrafter"/>
</dbReference>
<keyword evidence="17" id="KW-1185">Reference proteome</keyword>
<dbReference type="Gene3D" id="1.10.3120.10">
    <property type="entry name" value="Trigger factor, C-terminal domain"/>
    <property type="match status" value="1"/>
</dbReference>
<evidence type="ECO:0000256" key="10">
    <source>
        <dbReference type="ARBA" id="ARBA00029986"/>
    </source>
</evidence>
<dbReference type="GeneID" id="303173404"/>
<keyword evidence="5 11" id="KW-0132">Cell division</keyword>
<dbReference type="GO" id="GO:0051301">
    <property type="term" value="P:cell division"/>
    <property type="evidence" value="ECO:0007669"/>
    <property type="project" value="UniProtKB-KW"/>
</dbReference>
<dbReference type="EC" id="5.2.1.8" evidence="3 11"/>
<organism evidence="16 17">
    <name type="scientific">Agrococcus casei LMG 22410</name>
    <dbReference type="NCBI Taxonomy" id="1255656"/>
    <lineage>
        <taxon>Bacteria</taxon>
        <taxon>Bacillati</taxon>
        <taxon>Actinomycetota</taxon>
        <taxon>Actinomycetes</taxon>
        <taxon>Micrococcales</taxon>
        <taxon>Microbacteriaceae</taxon>
        <taxon>Agrococcus</taxon>
    </lineage>
</organism>
<evidence type="ECO:0000256" key="3">
    <source>
        <dbReference type="ARBA" id="ARBA00013194"/>
    </source>
</evidence>
<feature type="compositionally biased region" description="Basic and acidic residues" evidence="13">
    <location>
        <begin position="425"/>
        <end position="436"/>
    </location>
</feature>
<dbReference type="RefSeq" id="WP_086992266.1">
    <property type="nucleotide sequence ID" value="NZ_FUHU01000038.1"/>
</dbReference>
<keyword evidence="12" id="KW-0175">Coiled coil</keyword>
<dbReference type="Pfam" id="PF05698">
    <property type="entry name" value="Trigger_C"/>
    <property type="match status" value="1"/>
</dbReference>
<dbReference type="InterPro" id="IPR027304">
    <property type="entry name" value="Trigger_fact/SurA_dom_sf"/>
</dbReference>
<dbReference type="SUPFAM" id="SSF54534">
    <property type="entry name" value="FKBP-like"/>
    <property type="match status" value="1"/>
</dbReference>
<dbReference type="AlphaFoldDB" id="A0A1R4G695"/>
<dbReference type="InterPro" id="IPR008881">
    <property type="entry name" value="Trigger_fac_ribosome-bd_bac"/>
</dbReference>
<dbReference type="InterPro" id="IPR037041">
    <property type="entry name" value="Trigger_fac_C_sf"/>
</dbReference>
<dbReference type="GO" id="GO:0015031">
    <property type="term" value="P:protein transport"/>
    <property type="evidence" value="ECO:0007669"/>
    <property type="project" value="UniProtKB-UniRule"/>
</dbReference>
<evidence type="ECO:0000256" key="2">
    <source>
        <dbReference type="ARBA" id="ARBA00005464"/>
    </source>
</evidence>
<dbReference type="PIRSF" id="PIRSF003095">
    <property type="entry name" value="Trigger_factor"/>
    <property type="match status" value="1"/>
</dbReference>
<name>A0A1R4G695_9MICO</name>
<dbReference type="GO" id="GO:0044183">
    <property type="term" value="F:protein folding chaperone"/>
    <property type="evidence" value="ECO:0007669"/>
    <property type="project" value="TreeGrafter"/>
</dbReference>
<feature type="domain" description="Trigger factor C-terminal" evidence="15">
    <location>
        <begin position="260"/>
        <end position="403"/>
    </location>
</feature>
<dbReference type="PANTHER" id="PTHR30560:SF3">
    <property type="entry name" value="TRIGGER FACTOR-LIKE PROTEIN TIG, CHLOROPLASTIC"/>
    <property type="match status" value="1"/>
</dbReference>
<comment type="similarity">
    <text evidence="2 11">Belongs to the FKBP-type PPIase family. Tig subfamily.</text>
</comment>
<dbReference type="Pfam" id="PF05697">
    <property type="entry name" value="Trigger_N"/>
    <property type="match status" value="1"/>
</dbReference>
<gene>
    <name evidence="11" type="primary">tig</name>
    <name evidence="16" type="ORF">CZ674_09280</name>
</gene>
<feature type="domain" description="Trigger factor ribosome-binding bacterial" evidence="14">
    <location>
        <begin position="1"/>
        <end position="149"/>
    </location>
</feature>
<dbReference type="EMBL" id="FUHU01000038">
    <property type="protein sequence ID" value="SJM63760.1"/>
    <property type="molecule type" value="Genomic_DNA"/>
</dbReference>
<evidence type="ECO:0000256" key="5">
    <source>
        <dbReference type="ARBA" id="ARBA00022618"/>
    </source>
</evidence>
<dbReference type="PANTHER" id="PTHR30560">
    <property type="entry name" value="TRIGGER FACTOR CHAPERONE AND PEPTIDYL-PROLYL CIS/TRANS ISOMERASE"/>
    <property type="match status" value="1"/>
</dbReference>
<dbReference type="NCBIfam" id="TIGR00115">
    <property type="entry name" value="tig"/>
    <property type="match status" value="1"/>
</dbReference>
<dbReference type="HAMAP" id="MF_00303">
    <property type="entry name" value="Trigger_factor_Tig"/>
    <property type="match status" value="1"/>
</dbReference>
<keyword evidence="9 11" id="KW-0131">Cell cycle</keyword>
<evidence type="ECO:0000256" key="7">
    <source>
        <dbReference type="ARBA" id="ARBA00023186"/>
    </source>
</evidence>
<protein>
    <recommendedName>
        <fullName evidence="4 11">Trigger factor</fullName>
        <shortName evidence="11">TF</shortName>
        <ecNumber evidence="3 11">5.2.1.8</ecNumber>
    </recommendedName>
    <alternativeName>
        <fullName evidence="10 11">PPIase</fullName>
    </alternativeName>
</protein>
<dbReference type="InterPro" id="IPR005215">
    <property type="entry name" value="Trig_fac"/>
</dbReference>
<comment type="catalytic activity">
    <reaction evidence="1 11">
        <text>[protein]-peptidylproline (omega=180) = [protein]-peptidylproline (omega=0)</text>
        <dbReference type="Rhea" id="RHEA:16237"/>
        <dbReference type="Rhea" id="RHEA-COMP:10747"/>
        <dbReference type="Rhea" id="RHEA-COMP:10748"/>
        <dbReference type="ChEBI" id="CHEBI:83833"/>
        <dbReference type="ChEBI" id="CHEBI:83834"/>
        <dbReference type="EC" id="5.2.1.8"/>
    </reaction>
</comment>
<evidence type="ECO:0000313" key="17">
    <source>
        <dbReference type="Proteomes" id="UP000195787"/>
    </source>
</evidence>
<evidence type="ECO:0000256" key="1">
    <source>
        <dbReference type="ARBA" id="ARBA00000971"/>
    </source>
</evidence>
<comment type="domain">
    <text evidence="11">Consists of 3 domains; the N-terminus binds the ribosome, the middle domain has PPIase activity, while the C-terminus has intrinsic chaperone activity on its own.</text>
</comment>
<evidence type="ECO:0000256" key="8">
    <source>
        <dbReference type="ARBA" id="ARBA00023235"/>
    </source>
</evidence>
<evidence type="ECO:0000259" key="14">
    <source>
        <dbReference type="Pfam" id="PF05697"/>
    </source>
</evidence>
<dbReference type="GO" id="GO:0005737">
    <property type="term" value="C:cytoplasm"/>
    <property type="evidence" value="ECO:0007669"/>
    <property type="project" value="UniProtKB-SubCell"/>
</dbReference>
<evidence type="ECO:0000313" key="16">
    <source>
        <dbReference type="EMBL" id="SJM63760.1"/>
    </source>
</evidence>
<keyword evidence="6 11" id="KW-0697">Rotamase</keyword>
<evidence type="ECO:0000256" key="9">
    <source>
        <dbReference type="ARBA" id="ARBA00023306"/>
    </source>
</evidence>
<evidence type="ECO:0000256" key="12">
    <source>
        <dbReference type="SAM" id="Coils"/>
    </source>
</evidence>
<evidence type="ECO:0000259" key="15">
    <source>
        <dbReference type="Pfam" id="PF05698"/>
    </source>
</evidence>